<organism evidence="6 7">
    <name type="scientific">Candidatus Liptonbacteria bacterium RIFCSPLOWO2_01_FULL_56_20</name>
    <dbReference type="NCBI Taxonomy" id="1798652"/>
    <lineage>
        <taxon>Bacteria</taxon>
        <taxon>Candidatus Liptoniibacteriota</taxon>
    </lineage>
</organism>
<feature type="zinc finger region" description="dksA C4-type" evidence="4">
    <location>
        <begin position="85"/>
        <end position="109"/>
    </location>
</feature>
<name>A0A1G2CIF0_9BACT</name>
<evidence type="ECO:0000256" key="4">
    <source>
        <dbReference type="PROSITE-ProRule" id="PRU00510"/>
    </source>
</evidence>
<accession>A0A1G2CIF0</accession>
<evidence type="ECO:0000256" key="3">
    <source>
        <dbReference type="ARBA" id="ARBA00022833"/>
    </source>
</evidence>
<keyword evidence="1" id="KW-0479">Metal-binding</keyword>
<dbReference type="GO" id="GO:0008270">
    <property type="term" value="F:zinc ion binding"/>
    <property type="evidence" value="ECO:0007669"/>
    <property type="project" value="UniProtKB-KW"/>
</dbReference>
<dbReference type="PANTHER" id="PTHR33823:SF4">
    <property type="entry name" value="GENERAL STRESS PROTEIN 16O"/>
    <property type="match status" value="1"/>
</dbReference>
<dbReference type="PANTHER" id="PTHR33823">
    <property type="entry name" value="RNA POLYMERASE-BINDING TRANSCRIPTION FACTOR DKSA-RELATED"/>
    <property type="match status" value="1"/>
</dbReference>
<dbReference type="Proteomes" id="UP000178495">
    <property type="component" value="Unassembled WGS sequence"/>
</dbReference>
<sequence length="138" mass="15902">MTEERRAALKEILEGRRREILADVHGMLRDAGQQEPLASGADLAELAEMSIQEDIERELVRMKAEVLTKIREALARLEQGSYGYCFECGKEIFERRLRALPFAVRCKDCEEARELALQHERILAYRRAQNASHGLFEI</sequence>
<dbReference type="SUPFAM" id="SSF109635">
    <property type="entry name" value="DnaK suppressor protein DksA, alpha-hairpin domain"/>
    <property type="match status" value="1"/>
</dbReference>
<comment type="caution">
    <text evidence="6">The sequence shown here is derived from an EMBL/GenBank/DDBJ whole genome shotgun (WGS) entry which is preliminary data.</text>
</comment>
<dbReference type="AlphaFoldDB" id="A0A1G2CIF0"/>
<keyword evidence="3" id="KW-0862">Zinc</keyword>
<gene>
    <name evidence="6" type="ORF">A3A43_02915</name>
</gene>
<evidence type="ECO:0000313" key="6">
    <source>
        <dbReference type="EMBL" id="OGZ00997.1"/>
    </source>
</evidence>
<evidence type="ECO:0000259" key="5">
    <source>
        <dbReference type="Pfam" id="PF01258"/>
    </source>
</evidence>
<evidence type="ECO:0000313" key="7">
    <source>
        <dbReference type="Proteomes" id="UP000178495"/>
    </source>
</evidence>
<feature type="domain" description="Zinc finger DksA/TraR C4-type" evidence="5">
    <location>
        <begin position="80"/>
        <end position="114"/>
    </location>
</feature>
<keyword evidence="2" id="KW-0863">Zinc-finger</keyword>
<dbReference type="STRING" id="1798652.A3A43_02915"/>
<dbReference type="InterPro" id="IPR000962">
    <property type="entry name" value="Znf_DskA_TraR"/>
</dbReference>
<dbReference type="InterPro" id="IPR037187">
    <property type="entry name" value="DnaK_N"/>
</dbReference>
<protein>
    <recommendedName>
        <fullName evidence="5">Zinc finger DksA/TraR C4-type domain-containing protein</fullName>
    </recommendedName>
</protein>
<dbReference type="PROSITE" id="PS51128">
    <property type="entry name" value="ZF_DKSA_2"/>
    <property type="match status" value="1"/>
</dbReference>
<dbReference type="Pfam" id="PF01258">
    <property type="entry name" value="zf-dskA_traR"/>
    <property type="match status" value="1"/>
</dbReference>
<dbReference type="EMBL" id="MHLC01000022">
    <property type="protein sequence ID" value="OGZ00997.1"/>
    <property type="molecule type" value="Genomic_DNA"/>
</dbReference>
<dbReference type="Gene3D" id="1.20.120.910">
    <property type="entry name" value="DksA, coiled-coil domain"/>
    <property type="match status" value="1"/>
</dbReference>
<evidence type="ECO:0000256" key="2">
    <source>
        <dbReference type="ARBA" id="ARBA00022771"/>
    </source>
</evidence>
<evidence type="ECO:0000256" key="1">
    <source>
        <dbReference type="ARBA" id="ARBA00022723"/>
    </source>
</evidence>
<proteinExistence type="predicted"/>
<dbReference type="SUPFAM" id="SSF57716">
    <property type="entry name" value="Glucocorticoid receptor-like (DNA-binding domain)"/>
    <property type="match status" value="1"/>
</dbReference>
<reference evidence="6 7" key="1">
    <citation type="journal article" date="2016" name="Nat. Commun.">
        <title>Thousands of microbial genomes shed light on interconnected biogeochemical processes in an aquifer system.</title>
        <authorList>
            <person name="Anantharaman K."/>
            <person name="Brown C.T."/>
            <person name="Hug L.A."/>
            <person name="Sharon I."/>
            <person name="Castelle C.J."/>
            <person name="Probst A.J."/>
            <person name="Thomas B.C."/>
            <person name="Singh A."/>
            <person name="Wilkins M.J."/>
            <person name="Karaoz U."/>
            <person name="Brodie E.L."/>
            <person name="Williams K.H."/>
            <person name="Hubbard S.S."/>
            <person name="Banfield J.F."/>
        </authorList>
    </citation>
    <scope>NUCLEOTIDE SEQUENCE [LARGE SCALE GENOMIC DNA]</scope>
</reference>